<dbReference type="Gene3D" id="1.10.510.10">
    <property type="entry name" value="Transferase(Phosphotransferase) domain 1"/>
    <property type="match status" value="1"/>
</dbReference>
<evidence type="ECO:0000256" key="6">
    <source>
        <dbReference type="PROSITE-ProRule" id="PRU10141"/>
    </source>
</evidence>
<dbReference type="OrthoDB" id="3265205at2759"/>
<dbReference type="GO" id="GO:0004674">
    <property type="term" value="F:protein serine/threonine kinase activity"/>
    <property type="evidence" value="ECO:0007669"/>
    <property type="project" value="UniProtKB-KW"/>
</dbReference>
<reference evidence="9 10" key="1">
    <citation type="journal article" date="2012" name="Proc. Natl. Acad. Sci. U.S.A.">
        <title>Comparative genomics of Ceriporiopsis subvermispora and Phanerochaete chrysosporium provide insight into selective ligninolysis.</title>
        <authorList>
            <person name="Fernandez-Fueyo E."/>
            <person name="Ruiz-Duenas F.J."/>
            <person name="Ferreira P."/>
            <person name="Floudas D."/>
            <person name="Hibbett D.S."/>
            <person name="Canessa P."/>
            <person name="Larrondo L.F."/>
            <person name="James T.Y."/>
            <person name="Seelenfreund D."/>
            <person name="Lobos S."/>
            <person name="Polanco R."/>
            <person name="Tello M."/>
            <person name="Honda Y."/>
            <person name="Watanabe T."/>
            <person name="Watanabe T."/>
            <person name="Ryu J.S."/>
            <person name="Kubicek C.P."/>
            <person name="Schmoll M."/>
            <person name="Gaskell J."/>
            <person name="Hammel K.E."/>
            <person name="St John F.J."/>
            <person name="Vanden Wymelenberg A."/>
            <person name="Sabat G."/>
            <person name="Splinter BonDurant S."/>
            <person name="Syed K."/>
            <person name="Yadav J.S."/>
            <person name="Doddapaneni H."/>
            <person name="Subramanian V."/>
            <person name="Lavin J.L."/>
            <person name="Oguiza J.A."/>
            <person name="Perez G."/>
            <person name="Pisabarro A.G."/>
            <person name="Ramirez L."/>
            <person name="Santoyo F."/>
            <person name="Master E."/>
            <person name="Coutinho P.M."/>
            <person name="Henrissat B."/>
            <person name="Lombard V."/>
            <person name="Magnuson J.K."/>
            <person name="Kuees U."/>
            <person name="Hori C."/>
            <person name="Igarashi K."/>
            <person name="Samejima M."/>
            <person name="Held B.W."/>
            <person name="Barry K.W."/>
            <person name="LaButti K.M."/>
            <person name="Lapidus A."/>
            <person name="Lindquist E.A."/>
            <person name="Lucas S.M."/>
            <person name="Riley R."/>
            <person name="Salamov A.A."/>
            <person name="Hoffmeister D."/>
            <person name="Schwenk D."/>
            <person name="Hadar Y."/>
            <person name="Yarden O."/>
            <person name="de Vries R.P."/>
            <person name="Wiebenga A."/>
            <person name="Stenlid J."/>
            <person name="Eastwood D."/>
            <person name="Grigoriev I.V."/>
            <person name="Berka R.M."/>
            <person name="Blanchette R.A."/>
            <person name="Kersten P."/>
            <person name="Martinez A.T."/>
            <person name="Vicuna R."/>
            <person name="Cullen D."/>
        </authorList>
    </citation>
    <scope>NUCLEOTIDE SEQUENCE [LARGE SCALE GENOMIC DNA]</scope>
    <source>
        <strain evidence="9 10">B</strain>
    </source>
</reference>
<dbReference type="PANTHER" id="PTHR44329">
    <property type="entry name" value="SERINE/THREONINE-PROTEIN KINASE TNNI3K-RELATED"/>
    <property type="match status" value="1"/>
</dbReference>
<feature type="domain" description="Protein kinase" evidence="8">
    <location>
        <begin position="78"/>
        <end position="342"/>
    </location>
</feature>
<evidence type="ECO:0000256" key="2">
    <source>
        <dbReference type="ARBA" id="ARBA00022679"/>
    </source>
</evidence>
<dbReference type="Pfam" id="PF07714">
    <property type="entry name" value="PK_Tyr_Ser-Thr"/>
    <property type="match status" value="1"/>
</dbReference>
<dbReference type="GO" id="GO:0005524">
    <property type="term" value="F:ATP binding"/>
    <property type="evidence" value="ECO:0007669"/>
    <property type="project" value="UniProtKB-UniRule"/>
</dbReference>
<evidence type="ECO:0000256" key="1">
    <source>
        <dbReference type="ARBA" id="ARBA00022527"/>
    </source>
</evidence>
<evidence type="ECO:0000313" key="9">
    <source>
        <dbReference type="EMBL" id="EMD32514.1"/>
    </source>
</evidence>
<name>M2PAI2_CERS8</name>
<dbReference type="AlphaFoldDB" id="M2PAI2"/>
<proteinExistence type="inferred from homology"/>
<keyword evidence="3 6" id="KW-0547">Nucleotide-binding</keyword>
<dbReference type="STRING" id="914234.M2PAI2"/>
<keyword evidence="2" id="KW-0808">Transferase</keyword>
<organism evidence="9 10">
    <name type="scientific">Ceriporiopsis subvermispora (strain B)</name>
    <name type="common">White-rot fungus</name>
    <name type="synonym">Gelatoporia subvermispora</name>
    <dbReference type="NCBI Taxonomy" id="914234"/>
    <lineage>
        <taxon>Eukaryota</taxon>
        <taxon>Fungi</taxon>
        <taxon>Dikarya</taxon>
        <taxon>Basidiomycota</taxon>
        <taxon>Agaricomycotina</taxon>
        <taxon>Agaricomycetes</taxon>
        <taxon>Polyporales</taxon>
        <taxon>Gelatoporiaceae</taxon>
        <taxon>Gelatoporia</taxon>
    </lineage>
</organism>
<evidence type="ECO:0000256" key="4">
    <source>
        <dbReference type="ARBA" id="ARBA00022777"/>
    </source>
</evidence>
<dbReference type="SMART" id="SM00220">
    <property type="entry name" value="S_TKc"/>
    <property type="match status" value="1"/>
</dbReference>
<dbReference type="SUPFAM" id="SSF56112">
    <property type="entry name" value="Protein kinase-like (PK-like)"/>
    <property type="match status" value="1"/>
</dbReference>
<keyword evidence="10" id="KW-1185">Reference proteome</keyword>
<dbReference type="InterPro" id="IPR017441">
    <property type="entry name" value="Protein_kinase_ATP_BS"/>
</dbReference>
<comment type="similarity">
    <text evidence="7">Belongs to the protein kinase superfamily.</text>
</comment>
<dbReference type="PRINTS" id="PR00109">
    <property type="entry name" value="TYRKINASE"/>
</dbReference>
<dbReference type="PROSITE" id="PS00107">
    <property type="entry name" value="PROTEIN_KINASE_ATP"/>
    <property type="match status" value="1"/>
</dbReference>
<dbReference type="InterPro" id="IPR008271">
    <property type="entry name" value="Ser/Thr_kinase_AS"/>
</dbReference>
<dbReference type="PANTHER" id="PTHR44329:SF288">
    <property type="entry name" value="MITOGEN-ACTIVATED PROTEIN KINASE KINASE KINASE 20"/>
    <property type="match status" value="1"/>
</dbReference>
<gene>
    <name evidence="9" type="ORF">CERSUDRAFT_161408</name>
</gene>
<dbReference type="InterPro" id="IPR011009">
    <property type="entry name" value="Kinase-like_dom_sf"/>
</dbReference>
<dbReference type="InterPro" id="IPR000719">
    <property type="entry name" value="Prot_kinase_dom"/>
</dbReference>
<dbReference type="Proteomes" id="UP000016930">
    <property type="component" value="Unassembled WGS sequence"/>
</dbReference>
<dbReference type="PROSITE" id="PS00108">
    <property type="entry name" value="PROTEIN_KINASE_ST"/>
    <property type="match status" value="1"/>
</dbReference>
<sequence length="350" mass="39547">MREADATFQHVATFIDTIQYGLNLVCLNCVVSLLDKILAFIEDGNPSRPQLCDILCKICQRTDLLPSSCIVSLDLCDIASSKVVGQGGFGAVRLGNFEGDNVAVKHLVRNKSTEITWHKYIYRELFILRYSRHPNVVSFRGVHIHASDVYIVYDWIAQGNINDYLKKHEAANRVKLLRDVAAGMRYLHEHDVVHGDLKGANILIDDKGNARIADFGLATFHYDGKVETNTRLLGTTQWMAPELLIPEKFAARNVRTRCSDVYAFAMTAIEVFSLDTPFADAETLGTVIWRVCHGGRPSRPNIDPEIGLSDTIWELIERCWHHDFRQRPAFDEIWLCLESELAKFPNTGSV</sequence>
<dbReference type="InterPro" id="IPR051681">
    <property type="entry name" value="Ser/Thr_Kinases-Pseudokinases"/>
</dbReference>
<keyword evidence="1 7" id="KW-0723">Serine/threonine-protein kinase</keyword>
<dbReference type="EMBL" id="KB445810">
    <property type="protein sequence ID" value="EMD32514.1"/>
    <property type="molecule type" value="Genomic_DNA"/>
</dbReference>
<keyword evidence="4" id="KW-0418">Kinase</keyword>
<dbReference type="PROSITE" id="PS50011">
    <property type="entry name" value="PROTEIN_KINASE_DOM"/>
    <property type="match status" value="1"/>
</dbReference>
<accession>M2PAI2</accession>
<evidence type="ECO:0000313" key="10">
    <source>
        <dbReference type="Proteomes" id="UP000016930"/>
    </source>
</evidence>
<evidence type="ECO:0000256" key="5">
    <source>
        <dbReference type="ARBA" id="ARBA00022840"/>
    </source>
</evidence>
<keyword evidence="5 6" id="KW-0067">ATP-binding</keyword>
<evidence type="ECO:0000256" key="7">
    <source>
        <dbReference type="RuleBase" id="RU000304"/>
    </source>
</evidence>
<feature type="binding site" evidence="6">
    <location>
        <position position="105"/>
    </location>
    <ligand>
        <name>ATP</name>
        <dbReference type="ChEBI" id="CHEBI:30616"/>
    </ligand>
</feature>
<protein>
    <recommendedName>
        <fullName evidence="8">Protein kinase domain-containing protein</fullName>
    </recommendedName>
</protein>
<evidence type="ECO:0000256" key="3">
    <source>
        <dbReference type="ARBA" id="ARBA00022741"/>
    </source>
</evidence>
<dbReference type="HOGENOM" id="CLU_000288_7_18_1"/>
<evidence type="ECO:0000259" key="8">
    <source>
        <dbReference type="PROSITE" id="PS50011"/>
    </source>
</evidence>
<dbReference type="InterPro" id="IPR001245">
    <property type="entry name" value="Ser-Thr/Tyr_kinase_cat_dom"/>
</dbReference>